<keyword evidence="1" id="KW-1133">Transmembrane helix</keyword>
<proteinExistence type="predicted"/>
<name>A0AA40GI80_9HYME</name>
<sequence>AVIEGVSIGISFLLMLLILLISEPCENVQLHKLGLFHCLRKLIPKNICIKLFCNETTITNDTQPHANYTHNTGHSSQGNIPEIPLLQIDSSQQEPLRLSPKATTTTTTSHGNLEIGQPKIVRFGTKYTLRRRV</sequence>
<dbReference type="Proteomes" id="UP001177670">
    <property type="component" value="Unassembled WGS sequence"/>
</dbReference>
<evidence type="ECO:0000313" key="2">
    <source>
        <dbReference type="EMBL" id="KAK1138157.1"/>
    </source>
</evidence>
<comment type="caution">
    <text evidence="2">The sequence shown here is derived from an EMBL/GenBank/DDBJ whole genome shotgun (WGS) entry which is preliminary data.</text>
</comment>
<evidence type="ECO:0000313" key="3">
    <source>
        <dbReference type="Proteomes" id="UP001177670"/>
    </source>
</evidence>
<protein>
    <submittedName>
        <fullName evidence="2">Uncharacterized protein</fullName>
    </submittedName>
</protein>
<evidence type="ECO:0000256" key="1">
    <source>
        <dbReference type="SAM" id="Phobius"/>
    </source>
</evidence>
<dbReference type="AlphaFoldDB" id="A0AA40GI80"/>
<accession>A0AA40GI80</accession>
<keyword evidence="3" id="KW-1185">Reference proteome</keyword>
<keyword evidence="1" id="KW-0812">Transmembrane</keyword>
<reference evidence="2" key="1">
    <citation type="submission" date="2021-10" db="EMBL/GenBank/DDBJ databases">
        <title>Melipona bicolor Genome sequencing and assembly.</title>
        <authorList>
            <person name="Araujo N.S."/>
            <person name="Arias M.C."/>
        </authorList>
    </citation>
    <scope>NUCLEOTIDE SEQUENCE</scope>
    <source>
        <strain evidence="2">USP_2M_L1-L4_2017</strain>
        <tissue evidence="2">Whole body</tissue>
    </source>
</reference>
<keyword evidence="1" id="KW-0472">Membrane</keyword>
<gene>
    <name evidence="2" type="ORF">K0M31_002638</name>
</gene>
<organism evidence="2 3">
    <name type="scientific">Melipona bicolor</name>
    <dbReference type="NCBI Taxonomy" id="60889"/>
    <lineage>
        <taxon>Eukaryota</taxon>
        <taxon>Metazoa</taxon>
        <taxon>Ecdysozoa</taxon>
        <taxon>Arthropoda</taxon>
        <taxon>Hexapoda</taxon>
        <taxon>Insecta</taxon>
        <taxon>Pterygota</taxon>
        <taxon>Neoptera</taxon>
        <taxon>Endopterygota</taxon>
        <taxon>Hymenoptera</taxon>
        <taxon>Apocrita</taxon>
        <taxon>Aculeata</taxon>
        <taxon>Apoidea</taxon>
        <taxon>Anthophila</taxon>
        <taxon>Apidae</taxon>
        <taxon>Melipona</taxon>
    </lineage>
</organism>
<feature type="transmembrane region" description="Helical" evidence="1">
    <location>
        <begin position="6"/>
        <end position="22"/>
    </location>
</feature>
<dbReference type="EMBL" id="JAHYIQ010000001">
    <property type="protein sequence ID" value="KAK1138157.1"/>
    <property type="molecule type" value="Genomic_DNA"/>
</dbReference>
<feature type="non-terminal residue" evidence="2">
    <location>
        <position position="1"/>
    </location>
</feature>